<dbReference type="OrthoDB" id="3268967at2759"/>
<accession>A0A0C3C2Y7</accession>
<feature type="non-terminal residue" evidence="1">
    <location>
        <position position="219"/>
    </location>
</feature>
<evidence type="ECO:0000313" key="2">
    <source>
        <dbReference type="Proteomes" id="UP000054166"/>
    </source>
</evidence>
<evidence type="ECO:0000313" key="1">
    <source>
        <dbReference type="EMBL" id="KIM83942.1"/>
    </source>
</evidence>
<dbReference type="InParanoid" id="A0A0C3C2Y7"/>
<sequence>MTFEALIDHGSSSVLIRESYVNKLGLRCKPLRKPFSAELAIENNGQKVEISFSEYITLQLHDPSALWSSKSIRAIVAPGLCTPMILGLPFLSHNNIVVDASTRTAIDKKSGFNLLHPILPTPHVPKKKLKEFFKDLQQDRKLMVAKLNMVCNEHKRRSMHKFEEAKPVDVISAVREWVEILAAQDQLKQLGNELKSEFKDVFSPIPHHSDLPTDFYCRI</sequence>
<dbReference type="CDD" id="cd00303">
    <property type="entry name" value="retropepsin_like"/>
    <property type="match status" value="1"/>
</dbReference>
<dbReference type="STRING" id="765440.A0A0C3C2Y7"/>
<gene>
    <name evidence="1" type="ORF">PILCRDRAFT_69030</name>
</gene>
<reference evidence="2" key="2">
    <citation type="submission" date="2015-01" db="EMBL/GenBank/DDBJ databases">
        <title>Evolutionary Origins and Diversification of the Mycorrhizal Mutualists.</title>
        <authorList>
            <consortium name="DOE Joint Genome Institute"/>
            <consortium name="Mycorrhizal Genomics Consortium"/>
            <person name="Kohler A."/>
            <person name="Kuo A."/>
            <person name="Nagy L.G."/>
            <person name="Floudas D."/>
            <person name="Copeland A."/>
            <person name="Barry K.W."/>
            <person name="Cichocki N."/>
            <person name="Veneault-Fourrey C."/>
            <person name="LaButti K."/>
            <person name="Lindquist E.A."/>
            <person name="Lipzen A."/>
            <person name="Lundell T."/>
            <person name="Morin E."/>
            <person name="Murat C."/>
            <person name="Riley R."/>
            <person name="Ohm R."/>
            <person name="Sun H."/>
            <person name="Tunlid A."/>
            <person name="Henrissat B."/>
            <person name="Grigoriev I.V."/>
            <person name="Hibbett D.S."/>
            <person name="Martin F."/>
        </authorList>
    </citation>
    <scope>NUCLEOTIDE SEQUENCE [LARGE SCALE GENOMIC DNA]</scope>
    <source>
        <strain evidence="2">F 1598</strain>
    </source>
</reference>
<dbReference type="EMBL" id="KN832989">
    <property type="protein sequence ID" value="KIM83942.1"/>
    <property type="molecule type" value="Genomic_DNA"/>
</dbReference>
<organism evidence="1 2">
    <name type="scientific">Piloderma croceum (strain F 1598)</name>
    <dbReference type="NCBI Taxonomy" id="765440"/>
    <lineage>
        <taxon>Eukaryota</taxon>
        <taxon>Fungi</taxon>
        <taxon>Dikarya</taxon>
        <taxon>Basidiomycota</taxon>
        <taxon>Agaricomycotina</taxon>
        <taxon>Agaricomycetes</taxon>
        <taxon>Agaricomycetidae</taxon>
        <taxon>Atheliales</taxon>
        <taxon>Atheliaceae</taxon>
        <taxon>Piloderma</taxon>
    </lineage>
</organism>
<dbReference type="HOGENOM" id="CLU_1147431_0_0_1"/>
<dbReference type="Gene3D" id="2.40.70.10">
    <property type="entry name" value="Acid Proteases"/>
    <property type="match status" value="1"/>
</dbReference>
<dbReference type="InterPro" id="IPR021109">
    <property type="entry name" value="Peptidase_aspartic_dom_sf"/>
</dbReference>
<name>A0A0C3C2Y7_PILCF</name>
<protein>
    <submittedName>
        <fullName evidence="1">Uncharacterized protein</fullName>
    </submittedName>
</protein>
<dbReference type="AlphaFoldDB" id="A0A0C3C2Y7"/>
<keyword evidence="2" id="KW-1185">Reference proteome</keyword>
<dbReference type="Proteomes" id="UP000054166">
    <property type="component" value="Unassembled WGS sequence"/>
</dbReference>
<reference evidence="1 2" key="1">
    <citation type="submission" date="2014-04" db="EMBL/GenBank/DDBJ databases">
        <authorList>
            <consortium name="DOE Joint Genome Institute"/>
            <person name="Kuo A."/>
            <person name="Tarkka M."/>
            <person name="Buscot F."/>
            <person name="Kohler A."/>
            <person name="Nagy L.G."/>
            <person name="Floudas D."/>
            <person name="Copeland A."/>
            <person name="Barry K.W."/>
            <person name="Cichocki N."/>
            <person name="Veneault-Fourrey C."/>
            <person name="LaButti K."/>
            <person name="Lindquist E.A."/>
            <person name="Lipzen A."/>
            <person name="Lundell T."/>
            <person name="Morin E."/>
            <person name="Murat C."/>
            <person name="Sun H."/>
            <person name="Tunlid A."/>
            <person name="Henrissat B."/>
            <person name="Grigoriev I.V."/>
            <person name="Hibbett D.S."/>
            <person name="Martin F."/>
            <person name="Nordberg H.P."/>
            <person name="Cantor M.N."/>
            <person name="Hua S.X."/>
        </authorList>
    </citation>
    <scope>NUCLEOTIDE SEQUENCE [LARGE SCALE GENOMIC DNA]</scope>
    <source>
        <strain evidence="1 2">F 1598</strain>
    </source>
</reference>
<proteinExistence type="predicted"/>